<evidence type="ECO:0000256" key="1">
    <source>
        <dbReference type="SAM" id="MobiDB-lite"/>
    </source>
</evidence>
<keyword evidence="2" id="KW-1133">Transmembrane helix</keyword>
<name>A0ABS5RLH8_9MYCO</name>
<comment type="caution">
    <text evidence="3">The sequence shown here is derived from an EMBL/GenBank/DDBJ whole genome shotgun (WGS) entry which is preliminary data.</text>
</comment>
<keyword evidence="4" id="KW-1185">Reference proteome</keyword>
<organism evidence="3 4">
    <name type="scientific">Mycolicibacter acidiphilus</name>
    <dbReference type="NCBI Taxonomy" id="2835306"/>
    <lineage>
        <taxon>Bacteria</taxon>
        <taxon>Bacillati</taxon>
        <taxon>Actinomycetota</taxon>
        <taxon>Actinomycetes</taxon>
        <taxon>Mycobacteriales</taxon>
        <taxon>Mycobacteriaceae</taxon>
        <taxon>Mycolicibacter</taxon>
    </lineage>
</organism>
<reference evidence="3 4" key="1">
    <citation type="submission" date="2021-05" db="EMBL/GenBank/DDBJ databases">
        <title>Mycobacterium acidophilum sp. nov., an extremely acid-tolerant member of the genus Mycobacterium.</title>
        <authorList>
            <person name="Xia J."/>
        </authorList>
    </citation>
    <scope>NUCLEOTIDE SEQUENCE [LARGE SCALE GENOMIC DNA]</scope>
    <source>
        <strain evidence="3 4">M1</strain>
    </source>
</reference>
<sequence>MAPSTEQEQVYAALGLWKNEADACQARLKAFEFVHPDYRDTEQAYLNAWVDRINAEDARLHAWARDLHNRQLARGVLVPQVDGTFARGDAPADPVTAQDRAKVIGLAAARLGGAGALYGLRAFLDSKFRTKLAVIGLGLIAFAFVISGTNPPAAAWCGGIGGLLLVIWFFSALGADKPQPVAAASAPQGGGYSEEAEIERLKDEIAQQNRLADRTAAELQAEADRAAAERHAERLAAERNTTSDHGRRWS</sequence>
<feature type="transmembrane region" description="Helical" evidence="2">
    <location>
        <begin position="153"/>
        <end position="173"/>
    </location>
</feature>
<accession>A0ABS5RLH8</accession>
<feature type="region of interest" description="Disordered" evidence="1">
    <location>
        <begin position="220"/>
        <end position="250"/>
    </location>
</feature>
<dbReference type="EMBL" id="JAHCLR010000035">
    <property type="protein sequence ID" value="MBS9535076.1"/>
    <property type="molecule type" value="Genomic_DNA"/>
</dbReference>
<evidence type="ECO:0000313" key="4">
    <source>
        <dbReference type="Proteomes" id="UP001519535"/>
    </source>
</evidence>
<gene>
    <name evidence="3" type="ORF">KIH27_15925</name>
</gene>
<keyword evidence="2" id="KW-0812">Transmembrane</keyword>
<proteinExistence type="predicted"/>
<evidence type="ECO:0000313" key="3">
    <source>
        <dbReference type="EMBL" id="MBS9535076.1"/>
    </source>
</evidence>
<feature type="transmembrane region" description="Helical" evidence="2">
    <location>
        <begin position="128"/>
        <end position="147"/>
    </location>
</feature>
<dbReference type="Proteomes" id="UP001519535">
    <property type="component" value="Unassembled WGS sequence"/>
</dbReference>
<keyword evidence="2" id="KW-0472">Membrane</keyword>
<evidence type="ECO:0000256" key="2">
    <source>
        <dbReference type="SAM" id="Phobius"/>
    </source>
</evidence>
<protein>
    <submittedName>
        <fullName evidence="3">Uncharacterized protein</fullName>
    </submittedName>
</protein>
<dbReference type="RefSeq" id="WP_214093940.1">
    <property type="nucleotide sequence ID" value="NZ_JAHCLR010000035.1"/>
</dbReference>